<reference evidence="1 2" key="1">
    <citation type="submission" date="2015-02" db="EMBL/GenBank/DDBJ databases">
        <authorList>
            <person name="Ju K.-S."/>
            <person name="Doroghazi J.R."/>
            <person name="Metcalf W."/>
        </authorList>
    </citation>
    <scope>NUCLEOTIDE SEQUENCE [LARGE SCALE GENOMIC DNA]</scope>
    <source>
        <strain evidence="1 2">ATCC 31215</strain>
    </source>
</reference>
<dbReference type="RefSeq" id="WP_045703957.1">
    <property type="nucleotide sequence ID" value="NZ_JZKH01000109.1"/>
</dbReference>
<gene>
    <name evidence="1" type="ORF">VM95_33125</name>
</gene>
<proteinExistence type="predicted"/>
<evidence type="ECO:0000313" key="2">
    <source>
        <dbReference type="Proteomes" id="UP000033699"/>
    </source>
</evidence>
<organism evidence="1 2">
    <name type="scientific">Streptomyces rubellomurinus (strain ATCC 31215)</name>
    <dbReference type="NCBI Taxonomy" id="359131"/>
    <lineage>
        <taxon>Bacteria</taxon>
        <taxon>Bacillati</taxon>
        <taxon>Actinomycetota</taxon>
        <taxon>Actinomycetes</taxon>
        <taxon>Kitasatosporales</taxon>
        <taxon>Streptomycetaceae</taxon>
        <taxon>Streptomyces</taxon>
    </lineage>
</organism>
<keyword evidence="2" id="KW-1185">Reference proteome</keyword>
<dbReference type="OrthoDB" id="4350984at2"/>
<dbReference type="EMBL" id="JZKH01000109">
    <property type="protein sequence ID" value="KJS58459.1"/>
    <property type="molecule type" value="Genomic_DNA"/>
</dbReference>
<protein>
    <submittedName>
        <fullName evidence="1">Uncharacterized protein</fullName>
    </submittedName>
</protein>
<dbReference type="AlphaFoldDB" id="A0A0F2T5H8"/>
<sequence length="96" mass="10875">MNTTADRLRDLVAEVTTFEEEWEEELRAALPTYDPNRDGCPVEPRDEVRYFELYDVRAAAARDLLHRTTIGIETVISELTEAEPEPAPEAEADQPG</sequence>
<accession>A0A0F2T5H8</accession>
<name>A0A0F2T5H8_STRR3</name>
<evidence type="ECO:0000313" key="1">
    <source>
        <dbReference type="EMBL" id="KJS58459.1"/>
    </source>
</evidence>
<dbReference type="PATRIC" id="fig|359131.3.peg.778"/>
<comment type="caution">
    <text evidence="1">The sequence shown here is derived from an EMBL/GenBank/DDBJ whole genome shotgun (WGS) entry which is preliminary data.</text>
</comment>
<dbReference type="Proteomes" id="UP000033699">
    <property type="component" value="Unassembled WGS sequence"/>
</dbReference>